<name>A0A1Y1II81_KLENI</name>
<feature type="compositionally biased region" description="Basic residues" evidence="1">
    <location>
        <begin position="1459"/>
        <end position="1469"/>
    </location>
</feature>
<feature type="region of interest" description="Disordered" evidence="1">
    <location>
        <begin position="1375"/>
        <end position="1495"/>
    </location>
</feature>
<feature type="compositionally biased region" description="Polar residues" evidence="1">
    <location>
        <begin position="226"/>
        <end position="237"/>
    </location>
</feature>
<feature type="compositionally biased region" description="Basic residues" evidence="1">
    <location>
        <begin position="1999"/>
        <end position="2015"/>
    </location>
</feature>
<feature type="compositionally biased region" description="Polar residues" evidence="1">
    <location>
        <begin position="466"/>
        <end position="476"/>
    </location>
</feature>
<protein>
    <submittedName>
        <fullName evidence="2">Uncharacterized protein</fullName>
    </submittedName>
</protein>
<feature type="region of interest" description="Disordered" evidence="1">
    <location>
        <begin position="1838"/>
        <end position="1871"/>
    </location>
</feature>
<feature type="compositionally biased region" description="Basic and acidic residues" evidence="1">
    <location>
        <begin position="1684"/>
        <end position="1738"/>
    </location>
</feature>
<feature type="region of interest" description="Disordered" evidence="1">
    <location>
        <begin position="1263"/>
        <end position="1343"/>
    </location>
</feature>
<feature type="region of interest" description="Disordered" evidence="1">
    <location>
        <begin position="1103"/>
        <end position="1140"/>
    </location>
</feature>
<dbReference type="CDD" id="cd20404">
    <property type="entry name" value="Tudor_Agenet_AtEML-like"/>
    <property type="match status" value="1"/>
</dbReference>
<dbReference type="Proteomes" id="UP000054558">
    <property type="component" value="Unassembled WGS sequence"/>
</dbReference>
<feature type="region of interest" description="Disordered" evidence="1">
    <location>
        <begin position="2623"/>
        <end position="2821"/>
    </location>
</feature>
<feature type="compositionally biased region" description="Basic and acidic residues" evidence="1">
    <location>
        <begin position="2412"/>
        <end position="2423"/>
    </location>
</feature>
<feature type="compositionally biased region" description="Polar residues" evidence="1">
    <location>
        <begin position="2640"/>
        <end position="2652"/>
    </location>
</feature>
<feature type="region of interest" description="Disordered" evidence="1">
    <location>
        <begin position="986"/>
        <end position="1075"/>
    </location>
</feature>
<feature type="compositionally biased region" description="Polar residues" evidence="1">
    <location>
        <begin position="1925"/>
        <end position="1957"/>
    </location>
</feature>
<feature type="region of interest" description="Disordered" evidence="1">
    <location>
        <begin position="1894"/>
        <end position="2395"/>
    </location>
</feature>
<feature type="region of interest" description="Disordered" evidence="1">
    <location>
        <begin position="815"/>
        <end position="853"/>
    </location>
</feature>
<evidence type="ECO:0000256" key="1">
    <source>
        <dbReference type="SAM" id="MobiDB-lite"/>
    </source>
</evidence>
<feature type="compositionally biased region" description="Polar residues" evidence="1">
    <location>
        <begin position="1227"/>
        <end position="1237"/>
    </location>
</feature>
<feature type="compositionally biased region" description="Basic and acidic residues" evidence="1">
    <location>
        <begin position="2461"/>
        <end position="2477"/>
    </location>
</feature>
<feature type="compositionally biased region" description="Gly residues" evidence="1">
    <location>
        <begin position="1471"/>
        <end position="1482"/>
    </location>
</feature>
<dbReference type="EMBL" id="DF237446">
    <property type="protein sequence ID" value="GAQ89209.1"/>
    <property type="molecule type" value="Genomic_DNA"/>
</dbReference>
<accession>A0A1Y1II81</accession>
<feature type="compositionally biased region" description="Polar residues" evidence="1">
    <location>
        <begin position="2060"/>
        <end position="2070"/>
    </location>
</feature>
<feature type="region of interest" description="Disordered" evidence="1">
    <location>
        <begin position="1656"/>
        <end position="1822"/>
    </location>
</feature>
<feature type="compositionally biased region" description="Polar residues" evidence="1">
    <location>
        <begin position="2529"/>
        <end position="2562"/>
    </location>
</feature>
<keyword evidence="3" id="KW-1185">Reference proteome</keyword>
<gene>
    <name evidence="2" type="ORF">KFL_004970060</name>
</gene>
<sequence>MHSSKVHERWPSGQCIEAWWPLDKCWYRATVLQSVACTKKQLVLYEDGDAEELVLAEQEQQGLIRTVPEPQLNLRQNLVTVHKHLALNLANEGWHFCTRCDQTLESKHFPCPCNQPISLLSDDEEEESSQTLMWGGQILRAETPSAMNRRQCHGCFVSGGVQLGASACPNCGTDLTPRRTRIGHLMSPKAASSGASGVFTGQVLRASPIDSGQQQAPKATSEKGVKTTQCGGQSGLSVNAGRLHPEGQRGVRGAFAGVSRGVKKEAEEVEGPKTRTVRGAFGGVAKVVKKEVEESRFRMGNVLADCQRIQGAGRSSGKEYEQGAQDGAPGTETGTRVLSPSPNSALPIENRSQAASAPDYTGEAVTGSIPQIVGKVETGGTGGSSAVLDKGNEARGDERRVVRERGQAVEGGCSEEKRIVTLTELLKATAFEAPTCSEAASAALPLSNDSAPADLSPNPEDLSPKPSVNPSRTPQKASVGANLDESSPLAPFDAGHFSDERPLSNAGESAGPDNVLPEGLGERPVSDSYLGRGGSDAGAVSESLPCSGNVDIGAASTTKRPDGEACSDGFPCLRDLDTGARPDGSPCLMVSDTGAGSIRVLASVAFDAGATPEPGAVSTGGASPGTGAALGAKVVFDAEAVLGAEAVSDCEALSDAEDIPDAKANPGAGAGAGAVTNPGVMLDAAERSDAEATSDAGTVSDASCLSFASAQQDWQAGGSSPATNGDKAQECAPHLADPLVNPARQFAPETSSPASIFCLDGASAVMPVKRRSNAPGLASLVTESAPRGGGAKDGVLTPCNQNPKAGKSEILESMFGQGGSQCSSEQRPSDRTGEDVGRRASARLAGGAPKSTSLSHGLGYLGAPLAALSGLGWAPWGGESEVQFLGTAKEVEKEKARSAVAEVGSNVARQEPPEPGRTLRLWQSLKQQFYAKTAANPSSAELEKRAASCDGKRSVESLAGGPWSAKFDTCSDFSLPSDWVRDVTSPRGTDVTRGSRVWKSVGRRASRESVGATEADAAGTKAEPEQGCLQTEPEQGGKEAEGAALTKETGAFVGQSASEVETEKTRVRKEEDRLSPKIKEAPLGLAGCRPAAGAEATGLKLEPELGLQQEGEPDRTRAVGSAIQEEGTEAGRTDDEAEGVTDDMLAAALGDVDQLIAEHEQASDEFASASPQISAHFGSPLCRFPPSDALPELRLKRKRSSAPRKPPRRSPQTKQTDDEEVVEVRSPQWQDGRNSGLVSPDGSVCRGRIRRVPDVYRTSASLEFRVEDQVGLKSPLGSEATSGKKKRKGELKSPFEEEATSENRRRKGGAKVANEGVLGAVSGENGGKATLEKRKEEGVSEAVRGGEGGIAAIVKHGGKEVSKREEKTGVTIAGLACNGGDVDDGGVSGTASGTHEETATESKGVSKAMMKPAATGAPSSGADDGARLEGQKREKVGIASGGRLEGGLADVTAATGGSGKKRRTKRKRAAGAGGVVSGGSEGGLQTESMAGGASTEYGGLERGLWEGLLRGLQEREGEVTSSTDGGRNAAKTGDVWKHGEADCLGEGSPEESNRSLTDVETFDKDERRPAQGIPRGEERVAPRNGEGGCISEVSGGMEWGQKRKRARGADVGADLDGLSGCPKADGGLFVRAADLKAGQKLDGLSDCGAGIAETALSKDAEASEGGKGGEEMGGAKGGAEENEEQKGGEKGEVEQVSGVERKGERGAEAKMEAHREDRETKEERIGKRKKTEDLERKAGTAGGVADRTPSSGVDDVDWEEASLSLKPLSPPLSPFQLRLAQSPGLQSEGSPSKCLPELLPGSQLHVDPVPPDCGEQSKAGGDVMLKLMPGGLLALPRLVEESPSPLPRQTVPAGSPSVGAQTLQILPPSDNPLPAVFGDAASVAPFQIPKFGQESLPAIGSAGGVQDPDSASKEPPQSPRVAPLQTAQLLSTPPRNQGAQTAQQTAPRSCQTSTSETAHLLSTPPRNQGAPTAQETPPRSCETSTCPVDPAFGPTPESKHKRRRMSFSPAVKKRLVSLASPLSQTDADDTDAFCAPRGSPYFARKRRSENRVDENRASDSRSLQRQSEVGSVSRDSEVGASESDLSFSGGQPSWGAEGGNGERPSPQTKRAKFSLWLDEGTPTKAALVESPLELSVRDGQSVENGTDDPGKWWNELRGSEPLKAHTFGGANNRDLSEAALGDRNSPNWGPPKGDKSQLRATEWAEGDLLGENGTPGVERWLTLPEGTGFDDETGPRVDKPGAGRQLKTGVKMPGESARERGVDRLRENLSRTLERVGVKLAKADGESGAQRESQEGQAQPKPVRLGLPSGSRTRLLPGLHPESIECDSPGAKGHSWDPPNELKHARGIPHKFQPSRPFSLRVGESEVQPVKAQTGEAYRPSNSGVSRGSDGAPQPVKLSRSLRLLQAAKDIADKRAEAEKRAADNPNPSPITLPITLLNQNRGLGQFDWTGSDSPVGLRGIGERARGISGRERDISGGEKGIGRRPSLDEVTRENTRLNSFRLHFPPLPPVVRKKKRRRFVMRMKNAPCNRSGNESLNPSGNEALNSPSNGAKVGSNPSESGGNKIAKGVVSPGVSPPGEAIHTSPNFALAFPECVKSATHLPDSPLSPSPLKAIPFSLLLDLSPSPEKASSDSDDVTSGPVTSDDVTSQDNGPPRQRPSVSGGSMRKESPVLKGPAGCGSPLRTSRGSGCPKKRAGTSGGTLKGPQVSWGAAAAEPWGSEGPQALRGLQPGTTSVKGILKRRSSLSGDSGPQSRSVKSPETVSRGAEEAVSGASLEGKALEGAEVTLGAVSTPPDSQSRELNCSPEGVSKGEAHNQISSQKKAVRFADESGRGELCHYQCC</sequence>
<feature type="region of interest" description="Disordered" evidence="1">
    <location>
        <begin position="1514"/>
        <end position="1623"/>
    </location>
</feature>
<feature type="compositionally biased region" description="Basic and acidic residues" evidence="1">
    <location>
        <begin position="1061"/>
        <end position="1075"/>
    </location>
</feature>
<proteinExistence type="predicted"/>
<feature type="compositionally biased region" description="Basic and acidic residues" evidence="1">
    <location>
        <begin position="2049"/>
        <end position="2059"/>
    </location>
</feature>
<feature type="region of interest" description="Disordered" evidence="1">
    <location>
        <begin position="1157"/>
        <end position="1244"/>
    </location>
</feature>
<feature type="compositionally biased region" description="Polar residues" evidence="1">
    <location>
        <begin position="2745"/>
        <end position="2762"/>
    </location>
</feature>
<feature type="compositionally biased region" description="Basic and acidic residues" evidence="1">
    <location>
        <begin position="827"/>
        <end position="838"/>
    </location>
</feature>
<feature type="compositionally biased region" description="Basic and acidic residues" evidence="1">
    <location>
        <begin position="1424"/>
        <end position="1436"/>
    </location>
</feature>
<feature type="region of interest" description="Disordered" evidence="1">
    <location>
        <begin position="447"/>
        <end position="549"/>
    </location>
</feature>
<dbReference type="OMA" id="ASCFYSV"/>
<dbReference type="Gene3D" id="2.30.30.140">
    <property type="match status" value="1"/>
</dbReference>
<feature type="region of interest" description="Disordered" evidence="1">
    <location>
        <begin position="2446"/>
        <end position="2493"/>
    </location>
</feature>
<evidence type="ECO:0000313" key="2">
    <source>
        <dbReference type="EMBL" id="GAQ89209.1"/>
    </source>
</evidence>
<feature type="compositionally biased region" description="Polar residues" evidence="1">
    <location>
        <begin position="1964"/>
        <end position="1986"/>
    </location>
</feature>
<feature type="region of interest" description="Disordered" evidence="1">
    <location>
        <begin position="209"/>
        <end position="248"/>
    </location>
</feature>
<reference evidence="2 3" key="1">
    <citation type="journal article" date="2014" name="Nat. Commun.">
        <title>Klebsormidium flaccidum genome reveals primary factors for plant terrestrial adaptation.</title>
        <authorList>
            <person name="Hori K."/>
            <person name="Maruyama F."/>
            <person name="Fujisawa T."/>
            <person name="Togashi T."/>
            <person name="Yamamoto N."/>
            <person name="Seo M."/>
            <person name="Sato S."/>
            <person name="Yamada T."/>
            <person name="Mori H."/>
            <person name="Tajima N."/>
            <person name="Moriyama T."/>
            <person name="Ikeuchi M."/>
            <person name="Watanabe M."/>
            <person name="Wada H."/>
            <person name="Kobayashi K."/>
            <person name="Saito M."/>
            <person name="Masuda T."/>
            <person name="Sasaki-Sekimoto Y."/>
            <person name="Mashiguchi K."/>
            <person name="Awai K."/>
            <person name="Shimojima M."/>
            <person name="Masuda S."/>
            <person name="Iwai M."/>
            <person name="Nobusawa T."/>
            <person name="Narise T."/>
            <person name="Kondo S."/>
            <person name="Saito H."/>
            <person name="Sato R."/>
            <person name="Murakawa M."/>
            <person name="Ihara Y."/>
            <person name="Oshima-Yamada Y."/>
            <person name="Ohtaka K."/>
            <person name="Satoh M."/>
            <person name="Sonobe K."/>
            <person name="Ishii M."/>
            <person name="Ohtani R."/>
            <person name="Kanamori-Sato M."/>
            <person name="Honoki R."/>
            <person name="Miyazaki D."/>
            <person name="Mochizuki H."/>
            <person name="Umetsu J."/>
            <person name="Higashi K."/>
            <person name="Shibata D."/>
            <person name="Kamiya Y."/>
            <person name="Sato N."/>
            <person name="Nakamura Y."/>
            <person name="Tabata S."/>
            <person name="Ida S."/>
            <person name="Kurokawa K."/>
            <person name="Ohta H."/>
        </authorList>
    </citation>
    <scope>NUCLEOTIDE SEQUENCE [LARGE SCALE GENOMIC DNA]</scope>
    <source>
        <strain evidence="2 3">NIES-2285</strain>
    </source>
</reference>
<feature type="region of interest" description="Disordered" evidence="1">
    <location>
        <begin position="2412"/>
        <end position="2434"/>
    </location>
</feature>
<organism evidence="2 3">
    <name type="scientific">Klebsormidium nitens</name>
    <name type="common">Green alga</name>
    <name type="synonym">Ulothrix nitens</name>
    <dbReference type="NCBI Taxonomy" id="105231"/>
    <lineage>
        <taxon>Eukaryota</taxon>
        <taxon>Viridiplantae</taxon>
        <taxon>Streptophyta</taxon>
        <taxon>Klebsormidiophyceae</taxon>
        <taxon>Klebsormidiales</taxon>
        <taxon>Klebsormidiaceae</taxon>
        <taxon>Klebsormidium</taxon>
    </lineage>
</organism>
<feature type="compositionally biased region" description="Basic residues" evidence="1">
    <location>
        <begin position="1195"/>
        <end position="1208"/>
    </location>
</feature>
<feature type="compositionally biased region" description="Basic and acidic residues" evidence="1">
    <location>
        <begin position="1561"/>
        <end position="1581"/>
    </location>
</feature>
<feature type="region of interest" description="Disordered" evidence="1">
    <location>
        <begin position="313"/>
        <end position="403"/>
    </location>
</feature>
<feature type="compositionally biased region" description="Polar residues" evidence="1">
    <location>
        <begin position="332"/>
        <end position="355"/>
    </location>
</feature>
<feature type="compositionally biased region" description="Basic and acidic residues" evidence="1">
    <location>
        <begin position="390"/>
        <end position="403"/>
    </location>
</feature>
<evidence type="ECO:0000313" key="3">
    <source>
        <dbReference type="Proteomes" id="UP000054558"/>
    </source>
</evidence>
<feature type="compositionally biased region" description="Basic and acidic residues" evidence="1">
    <location>
        <begin position="2256"/>
        <end position="2285"/>
    </location>
</feature>
<feature type="region of interest" description="Disordered" evidence="1">
    <location>
        <begin position="2525"/>
        <end position="2584"/>
    </location>
</feature>
<dbReference type="STRING" id="105231.A0A1Y1II81"/>